<dbReference type="RefSeq" id="WP_055182233.1">
    <property type="nucleotide sequence ID" value="NZ_CYYC01000004.1"/>
</dbReference>
<feature type="transmembrane region" description="Helical" evidence="6">
    <location>
        <begin position="575"/>
        <end position="601"/>
    </location>
</feature>
<reference evidence="8 9" key="1">
    <citation type="submission" date="2015-09" db="EMBL/GenBank/DDBJ databases">
        <authorList>
            <consortium name="Pathogen Informatics"/>
        </authorList>
    </citation>
    <scope>NUCLEOTIDE SEQUENCE [LARGE SCALE GENOMIC DNA]</scope>
    <source>
        <strain evidence="8 9">2789STDY5834966</strain>
    </source>
</reference>
<evidence type="ECO:0000256" key="3">
    <source>
        <dbReference type="ARBA" id="ARBA00022692"/>
    </source>
</evidence>
<dbReference type="AlphaFoldDB" id="A0A173RXI0"/>
<feature type="transmembrane region" description="Helical" evidence="6">
    <location>
        <begin position="177"/>
        <end position="192"/>
    </location>
</feature>
<dbReference type="GO" id="GO:0005886">
    <property type="term" value="C:plasma membrane"/>
    <property type="evidence" value="ECO:0007669"/>
    <property type="project" value="UniProtKB-SubCell"/>
</dbReference>
<feature type="transmembrane region" description="Helical" evidence="6">
    <location>
        <begin position="352"/>
        <end position="372"/>
    </location>
</feature>
<sequence length="704" mass="77804">MNLLIKMGKQIAKHKFLILLIGFLLLIPSLIGMVTTRVNYDLLSYLPETLETVKGQDIMVDEYGMGAFSMVVVENMELKDVQKLEKKFEAVDHVKDVLWYDDVADLNLPVQMIPKKLREGFFKGNATMMIVLFDNTTSSDESMNAVAEMRKLANKQCFISGMSGVVNDIKDVALDELPVYVVIAAVLSFLVLEFTTESFLVPVFFLLSIGIAIIYNLGSNVFLGQVSYITKALTAVLQLGVTMDYSIFLLNSYEEYKEKYTEDRNRAMGHAIASTFKAVVGSSVTTVAGFAALCFMTFALGRDLGIVMAKGVIIGVICCVTILPSLILAFDKQIEKTKHRPLIKSVDGASNFIIKHHWVWLIVFLVLLLPAVHGNNNIKIYYDIAKSMPSSLPSNVATDRLKKDFNMSTIHMVMMDSNMDSKDKRDMLKEIDNVEGVKWTISMSSLVGASVPESMIPKDVKSMLQSGDHELAFICSEYESATPKVNKQIAKINKITKNYDKTSMVIGEAPLMKDLEDVTNIDIQNVNIASIAAIFVIILIIFKSISLPVILVAIIEFAIAVNMAVPYYQGVSLPFVASIVIGTIQLGATVDYAIVYTNRYLKERRNGKNKLEAVSIAHKSNMLSIITSALSLFAATYGVACYSQVDMIGSICTLLARGAIISMIVVLTLLPTMFLIFDKAICKTTKGMGHIDDHKDTVVNDIVL</sequence>
<organism evidence="8 9">
    <name type="scientific">Anaerobutyricum hallii</name>
    <dbReference type="NCBI Taxonomy" id="39488"/>
    <lineage>
        <taxon>Bacteria</taxon>
        <taxon>Bacillati</taxon>
        <taxon>Bacillota</taxon>
        <taxon>Clostridia</taxon>
        <taxon>Lachnospirales</taxon>
        <taxon>Lachnospiraceae</taxon>
        <taxon>Anaerobutyricum</taxon>
    </lineage>
</organism>
<evidence type="ECO:0000256" key="1">
    <source>
        <dbReference type="ARBA" id="ARBA00004651"/>
    </source>
</evidence>
<name>A0A173RXI0_9FIRM</name>
<dbReference type="OrthoDB" id="9782006at2"/>
<evidence type="ECO:0000313" key="8">
    <source>
        <dbReference type="EMBL" id="CUM82279.1"/>
    </source>
</evidence>
<evidence type="ECO:0000256" key="6">
    <source>
        <dbReference type="SAM" id="Phobius"/>
    </source>
</evidence>
<dbReference type="InterPro" id="IPR004869">
    <property type="entry name" value="MMPL_dom"/>
</dbReference>
<proteinExistence type="predicted"/>
<protein>
    <submittedName>
        <fullName evidence="8">Membrane transport protein mmpL8</fullName>
    </submittedName>
</protein>
<accession>A0A173RXI0</accession>
<comment type="subcellular location">
    <subcellularLocation>
        <location evidence="1">Cell membrane</location>
        <topology evidence="1">Multi-pass membrane protein</topology>
    </subcellularLocation>
</comment>
<evidence type="ECO:0000259" key="7">
    <source>
        <dbReference type="Pfam" id="PF03176"/>
    </source>
</evidence>
<feature type="transmembrane region" description="Helical" evidence="6">
    <location>
        <begin position="312"/>
        <end position="331"/>
    </location>
</feature>
<keyword evidence="5 6" id="KW-0472">Membrane</keyword>
<feature type="transmembrane region" description="Helical" evidence="6">
    <location>
        <begin position="199"/>
        <end position="217"/>
    </location>
</feature>
<feature type="domain" description="Membrane transport protein MMPL" evidence="7">
    <location>
        <begin position="389"/>
        <end position="677"/>
    </location>
</feature>
<dbReference type="EMBL" id="CYYC01000004">
    <property type="protein sequence ID" value="CUM82279.1"/>
    <property type="molecule type" value="Genomic_DNA"/>
</dbReference>
<evidence type="ECO:0000256" key="2">
    <source>
        <dbReference type="ARBA" id="ARBA00022475"/>
    </source>
</evidence>
<gene>
    <name evidence="8" type="primary">mmpL8</name>
    <name evidence="8" type="ORF">ERS852578_00466</name>
</gene>
<dbReference type="PANTHER" id="PTHR33406">
    <property type="entry name" value="MEMBRANE PROTEIN MJ1562-RELATED"/>
    <property type="match status" value="1"/>
</dbReference>
<keyword evidence="3 6" id="KW-0812">Transmembrane</keyword>
<dbReference type="Gene3D" id="1.20.1640.10">
    <property type="entry name" value="Multidrug efflux transporter AcrB transmembrane domain"/>
    <property type="match status" value="2"/>
</dbReference>
<dbReference type="Pfam" id="PF03176">
    <property type="entry name" value="MMPL"/>
    <property type="match status" value="2"/>
</dbReference>
<keyword evidence="4 6" id="KW-1133">Transmembrane helix</keyword>
<dbReference type="PANTHER" id="PTHR33406:SF13">
    <property type="entry name" value="MEMBRANE PROTEIN YDFJ"/>
    <property type="match status" value="1"/>
</dbReference>
<evidence type="ECO:0000313" key="9">
    <source>
        <dbReference type="Proteomes" id="UP000095390"/>
    </source>
</evidence>
<feature type="transmembrane region" description="Helical" evidence="6">
    <location>
        <begin position="622"/>
        <end position="642"/>
    </location>
</feature>
<dbReference type="SUPFAM" id="SSF82866">
    <property type="entry name" value="Multidrug efflux transporter AcrB transmembrane domain"/>
    <property type="match status" value="2"/>
</dbReference>
<dbReference type="Proteomes" id="UP000095390">
    <property type="component" value="Unassembled WGS sequence"/>
</dbReference>
<keyword evidence="2" id="KW-1003">Cell membrane</keyword>
<feature type="transmembrane region" description="Helical" evidence="6">
    <location>
        <begin position="654"/>
        <end position="677"/>
    </location>
</feature>
<dbReference type="InterPro" id="IPR050545">
    <property type="entry name" value="Mycobact_MmpL"/>
</dbReference>
<feature type="domain" description="Membrane transport protein MMPL" evidence="7">
    <location>
        <begin position="124"/>
        <end position="330"/>
    </location>
</feature>
<feature type="transmembrane region" description="Helical" evidence="6">
    <location>
        <begin position="271"/>
        <end position="300"/>
    </location>
</feature>
<evidence type="ECO:0000256" key="4">
    <source>
        <dbReference type="ARBA" id="ARBA00022989"/>
    </source>
</evidence>
<evidence type="ECO:0000256" key="5">
    <source>
        <dbReference type="ARBA" id="ARBA00023136"/>
    </source>
</evidence>